<sequence>MKKIIFGFLFISHSVFGVNLSSYCTNANLDCSDEFNQAVEDSISRNEVLFVDLPEVIIENAYFYGDSYDGLSITGKDSSFVIKTNGLKFEEVNNLSISNISIEGLDYDIGSTEQGSSLVFFGSNHGEESENLSLMNISVSKSAADLVSIFNVNNVTVTNSQFEKSGLALRIEDQSSPDDPRPIGSGIGFKNVKNLNFTHNKVSEIKKVGLYFALSDSFLGESKHNLFKNEFDLQNFERPTERYGLLGATAIYYDQDERFSIINILHNRINNFKQGAIRANGSNFNITSNYINSSGYTCKREALKDFNGHKYGVAFKSHYLKDSVISQNCASRVGSGILLESWEHIANIKLNDNFIFESISGIAVENTTSGTYGSISILNNLVIGTEKSALALRTRQTSEDFLVDSNTFSNGDPSRLDKQFDERKFGSGFVVVKNQKYLTFTNNWIEGEATSINWTHLSLSAIDNSNFSRNGIQSRNKRDSSFGGITFHGDVSNSVFHNFNIYGLNPGLHYFGGESINNDLSKLNLYP</sequence>
<dbReference type="InterPro" id="IPR012334">
    <property type="entry name" value="Pectin_lyas_fold"/>
</dbReference>
<gene>
    <name evidence="1" type="ORF">HBH39_11920</name>
</gene>
<dbReference type="SUPFAM" id="SSF51126">
    <property type="entry name" value="Pectin lyase-like"/>
    <property type="match status" value="2"/>
</dbReference>
<accession>A0A6G9QMQ3</accession>
<evidence type="ECO:0000313" key="2">
    <source>
        <dbReference type="Proteomes" id="UP000502608"/>
    </source>
</evidence>
<protein>
    <recommendedName>
        <fullName evidence="3">Right-handed parallel beta-helix repeat-containing protein</fullName>
    </recommendedName>
</protein>
<dbReference type="RefSeq" id="WP_167678544.1">
    <property type="nucleotide sequence ID" value="NZ_CP050313.1"/>
</dbReference>
<dbReference type="InterPro" id="IPR006626">
    <property type="entry name" value="PbH1"/>
</dbReference>
<dbReference type="Gene3D" id="2.160.20.10">
    <property type="entry name" value="Single-stranded right-handed beta-helix, Pectin lyase-like"/>
    <property type="match status" value="1"/>
</dbReference>
<dbReference type="InterPro" id="IPR011050">
    <property type="entry name" value="Pectin_lyase_fold/virulence"/>
</dbReference>
<name>A0A6G9QMQ3_9GAMM</name>
<dbReference type="KEGG" id="saes:HBH39_11920"/>
<dbReference type="Proteomes" id="UP000502608">
    <property type="component" value="Chromosome"/>
</dbReference>
<evidence type="ECO:0008006" key="3">
    <source>
        <dbReference type="Google" id="ProtNLM"/>
    </source>
</evidence>
<dbReference type="EMBL" id="CP050313">
    <property type="protein sequence ID" value="QIR15101.1"/>
    <property type="molecule type" value="Genomic_DNA"/>
</dbReference>
<organism evidence="1 2">
    <name type="scientific">Shewanella aestuarii</name>
    <dbReference type="NCBI Taxonomy" id="1028752"/>
    <lineage>
        <taxon>Bacteria</taxon>
        <taxon>Pseudomonadati</taxon>
        <taxon>Pseudomonadota</taxon>
        <taxon>Gammaproteobacteria</taxon>
        <taxon>Alteromonadales</taxon>
        <taxon>Shewanellaceae</taxon>
        <taxon>Shewanella</taxon>
    </lineage>
</organism>
<dbReference type="AlphaFoldDB" id="A0A6G9QMQ3"/>
<proteinExistence type="predicted"/>
<evidence type="ECO:0000313" key="1">
    <source>
        <dbReference type="EMBL" id="QIR15101.1"/>
    </source>
</evidence>
<dbReference type="SMART" id="SM00710">
    <property type="entry name" value="PbH1"/>
    <property type="match status" value="5"/>
</dbReference>
<keyword evidence="2" id="KW-1185">Reference proteome</keyword>
<reference evidence="1 2" key="1">
    <citation type="submission" date="2020-03" db="EMBL/GenBank/DDBJ databases">
        <title>Complete genome sequence of Shewanella sp.</title>
        <authorList>
            <person name="Kim Y.-S."/>
            <person name="Kim S.-J."/>
            <person name="Jung H.-K."/>
            <person name="Kim K.-H."/>
        </authorList>
    </citation>
    <scope>NUCLEOTIDE SEQUENCE [LARGE SCALE GENOMIC DNA]</scope>
    <source>
        <strain evidence="1 2">PN3F2</strain>
    </source>
</reference>